<evidence type="ECO:0008006" key="3">
    <source>
        <dbReference type="Google" id="ProtNLM"/>
    </source>
</evidence>
<dbReference type="EMBL" id="JAHZIK010000060">
    <property type="protein sequence ID" value="MBW7453315.1"/>
    <property type="molecule type" value="Genomic_DNA"/>
</dbReference>
<gene>
    <name evidence="1" type="ORF">K0U00_04610</name>
</gene>
<evidence type="ECO:0000313" key="1">
    <source>
        <dbReference type="EMBL" id="MBW7453315.1"/>
    </source>
</evidence>
<dbReference type="RefSeq" id="WP_210042174.1">
    <property type="nucleotide sequence ID" value="NZ_JBHLVU010000073.1"/>
</dbReference>
<dbReference type="Proteomes" id="UP001519887">
    <property type="component" value="Unassembled WGS sequence"/>
</dbReference>
<comment type="caution">
    <text evidence="1">The sequence shown here is derived from an EMBL/GenBank/DDBJ whole genome shotgun (WGS) entry which is preliminary data.</text>
</comment>
<name>A0ABS7BXE9_9BACL</name>
<protein>
    <recommendedName>
        <fullName evidence="3">Phage protein</fullName>
    </recommendedName>
</protein>
<organism evidence="1 2">
    <name type="scientific">Paenibacillus sepulcri</name>
    <dbReference type="NCBI Taxonomy" id="359917"/>
    <lineage>
        <taxon>Bacteria</taxon>
        <taxon>Bacillati</taxon>
        <taxon>Bacillota</taxon>
        <taxon>Bacilli</taxon>
        <taxon>Bacillales</taxon>
        <taxon>Paenibacillaceae</taxon>
        <taxon>Paenibacillus</taxon>
    </lineage>
</organism>
<keyword evidence="2" id="KW-1185">Reference proteome</keyword>
<evidence type="ECO:0000313" key="2">
    <source>
        <dbReference type="Proteomes" id="UP001519887"/>
    </source>
</evidence>
<proteinExistence type="predicted"/>
<sequence length="152" mass="17703">MKKNQDNNNTSHSLEGKSLEDLWKIYLGEEELEKEKAKYEARKLKSDYQEEAINLVTCSLCGSDDVPNVLLDIPLKSNNKRLLSVKVYGAQCSNPDCLEQYYDSYALDAIKDIEYWLNMREHHDRIVPFHLLSKEARESIARAMRDDDDDEE</sequence>
<reference evidence="1 2" key="1">
    <citation type="submission" date="2021-07" db="EMBL/GenBank/DDBJ databases">
        <title>Paenibacillus radiodurans sp. nov., isolated from the southeastern edge of Tengger Desert.</title>
        <authorList>
            <person name="Zhang G."/>
        </authorList>
    </citation>
    <scope>NUCLEOTIDE SEQUENCE [LARGE SCALE GENOMIC DNA]</scope>
    <source>
        <strain evidence="1 2">CCM 7311</strain>
    </source>
</reference>
<accession>A0ABS7BXE9</accession>